<protein>
    <recommendedName>
        <fullName evidence="3">F-box domain-containing protein</fullName>
    </recommendedName>
</protein>
<reference evidence="1" key="1">
    <citation type="submission" date="2020-09" db="EMBL/GenBank/DDBJ databases">
        <title>Comparative genome analyses of four rice-infecting Rhizoctonia solani isolates reveal extensive enrichment of homogalacturonan modification genes.</title>
        <authorList>
            <person name="Lee D.-Y."/>
            <person name="Jeon J."/>
            <person name="Kim K.-T."/>
            <person name="Cheong K."/>
            <person name="Song H."/>
            <person name="Choi G."/>
            <person name="Ko J."/>
            <person name="Opiyo S.O."/>
            <person name="Zuo S."/>
            <person name="Madhav S."/>
            <person name="Lee Y.-H."/>
            <person name="Wang G.-L."/>
        </authorList>
    </citation>
    <scope>NUCLEOTIDE SEQUENCE</scope>
    <source>
        <strain evidence="1">AG1-IA B2</strain>
    </source>
</reference>
<dbReference type="AlphaFoldDB" id="A0A8H7LZR5"/>
<sequence length="264" mass="29492">MGFSELPVELIYLILQFTSNDFTTLLNLYVIDRQTYRFLRALVYQSVRVTSVRSLGSFYEVVTSLRPRYSTYVTTIQIGPECCTDSDDSLQLPKGLITQLRCVLGSLDNLKSLSLMVPRNALNEILDGLTVPFSLNAFVHSGEYSASLYRFLQTQSSITKLGWHRSTTESDADSLRNSLQSNPDLLPKLDQLEGSAPIVTSLLSLRPISTVTVLQASVFLSNEHMWALRRSLAQSMVPVTRVRSVEDRRMEGGKRGVVCVASTI</sequence>
<dbReference type="EMBL" id="JACYCF010000059">
    <property type="protein sequence ID" value="KAF8747733.1"/>
    <property type="molecule type" value="Genomic_DNA"/>
</dbReference>
<evidence type="ECO:0008006" key="3">
    <source>
        <dbReference type="Google" id="ProtNLM"/>
    </source>
</evidence>
<gene>
    <name evidence="1" type="ORF">RHS01_11287</name>
</gene>
<comment type="caution">
    <text evidence="1">The sequence shown here is derived from an EMBL/GenBank/DDBJ whole genome shotgun (WGS) entry which is preliminary data.</text>
</comment>
<proteinExistence type="predicted"/>
<evidence type="ECO:0000313" key="1">
    <source>
        <dbReference type="EMBL" id="KAF8747733.1"/>
    </source>
</evidence>
<accession>A0A8H7LZR5</accession>
<name>A0A8H7LZR5_9AGAM</name>
<dbReference type="Proteomes" id="UP000614334">
    <property type="component" value="Unassembled WGS sequence"/>
</dbReference>
<organism evidence="1 2">
    <name type="scientific">Rhizoctonia solani</name>
    <dbReference type="NCBI Taxonomy" id="456999"/>
    <lineage>
        <taxon>Eukaryota</taxon>
        <taxon>Fungi</taxon>
        <taxon>Dikarya</taxon>
        <taxon>Basidiomycota</taxon>
        <taxon>Agaricomycotina</taxon>
        <taxon>Agaricomycetes</taxon>
        <taxon>Cantharellales</taxon>
        <taxon>Ceratobasidiaceae</taxon>
        <taxon>Rhizoctonia</taxon>
    </lineage>
</organism>
<evidence type="ECO:0000313" key="2">
    <source>
        <dbReference type="Proteomes" id="UP000614334"/>
    </source>
</evidence>